<dbReference type="Proteomes" id="UP000280825">
    <property type="component" value="Unassembled WGS sequence"/>
</dbReference>
<evidence type="ECO:0000313" key="10">
    <source>
        <dbReference type="Proteomes" id="UP000280825"/>
    </source>
</evidence>
<dbReference type="FunFam" id="3.20.20.140:FF:000007">
    <property type="entry name" value="Imidazolonepropionase"/>
    <property type="match status" value="1"/>
</dbReference>
<keyword evidence="5 7" id="KW-0862">Zinc</keyword>
<evidence type="ECO:0000256" key="4">
    <source>
        <dbReference type="ARBA" id="ARBA00022808"/>
    </source>
</evidence>
<dbReference type="PANTHER" id="PTHR42752:SF1">
    <property type="entry name" value="IMIDAZOLONEPROPIONASE-RELATED"/>
    <property type="match status" value="1"/>
</dbReference>
<dbReference type="InterPro" id="IPR005920">
    <property type="entry name" value="HutI"/>
</dbReference>
<comment type="similarity">
    <text evidence="7">Belongs to the metallo-dependent hydrolases superfamily. HutI family.</text>
</comment>
<dbReference type="Gene3D" id="3.20.20.140">
    <property type="entry name" value="Metal-dependent hydrolases"/>
    <property type="match status" value="1"/>
</dbReference>
<keyword evidence="7" id="KW-0963">Cytoplasm</keyword>
<feature type="binding site" evidence="7">
    <location>
        <position position="80"/>
    </location>
    <ligand>
        <name>Zn(2+)</name>
        <dbReference type="ChEBI" id="CHEBI:29105"/>
    </ligand>
</feature>
<dbReference type="GO" id="GO:0008270">
    <property type="term" value="F:zinc ion binding"/>
    <property type="evidence" value="ECO:0007669"/>
    <property type="project" value="UniProtKB-UniRule"/>
</dbReference>
<comment type="function">
    <text evidence="7">Catalyzes the hydrolytic cleavage of the carbon-nitrogen bond in imidazolone-5-propanoate to yield N-formimidoyl-L-glutamate. It is the third step in the universal histidine degradation pathway.</text>
</comment>
<dbReference type="GO" id="GO:0050480">
    <property type="term" value="F:imidazolonepropionase activity"/>
    <property type="evidence" value="ECO:0007669"/>
    <property type="project" value="UniProtKB-UniRule"/>
</dbReference>
<dbReference type="HAMAP" id="MF_00372">
    <property type="entry name" value="HutI"/>
    <property type="match status" value="1"/>
</dbReference>
<dbReference type="PANTHER" id="PTHR42752">
    <property type="entry name" value="IMIDAZOLONEPROPIONASE"/>
    <property type="match status" value="1"/>
</dbReference>
<comment type="pathway">
    <text evidence="7">Amino-acid degradation; L-histidine degradation into L-glutamate; N-formimidoyl-L-glutamate from L-histidine: step 3/3.</text>
</comment>
<dbReference type="GO" id="GO:0019556">
    <property type="term" value="P:L-histidine catabolic process to glutamate and formamide"/>
    <property type="evidence" value="ECO:0007669"/>
    <property type="project" value="UniProtKB-UniRule"/>
</dbReference>
<evidence type="ECO:0000256" key="1">
    <source>
        <dbReference type="ARBA" id="ARBA00012864"/>
    </source>
</evidence>
<dbReference type="SUPFAM" id="SSF51556">
    <property type="entry name" value="Metallo-dependent hydrolases"/>
    <property type="match status" value="1"/>
</dbReference>
<feature type="binding site" evidence="7">
    <location>
        <position position="78"/>
    </location>
    <ligand>
        <name>Zn(2+)</name>
        <dbReference type="ChEBI" id="CHEBI:29105"/>
    </ligand>
</feature>
<evidence type="ECO:0000256" key="7">
    <source>
        <dbReference type="HAMAP-Rule" id="MF_00372"/>
    </source>
</evidence>
<dbReference type="GO" id="GO:0005737">
    <property type="term" value="C:cytoplasm"/>
    <property type="evidence" value="ECO:0007669"/>
    <property type="project" value="UniProtKB-SubCell"/>
</dbReference>
<dbReference type="GO" id="GO:0005506">
    <property type="term" value="F:iron ion binding"/>
    <property type="evidence" value="ECO:0007669"/>
    <property type="project" value="UniProtKB-UniRule"/>
</dbReference>
<keyword evidence="2 7" id="KW-0479">Metal-binding</keyword>
<evidence type="ECO:0000313" key="9">
    <source>
        <dbReference type="EMBL" id="RTZ04143.1"/>
    </source>
</evidence>
<feature type="binding site" evidence="7">
    <location>
        <position position="248"/>
    </location>
    <ligand>
        <name>Fe(3+)</name>
        <dbReference type="ChEBI" id="CHEBI:29034"/>
    </ligand>
</feature>
<dbReference type="Pfam" id="PF01979">
    <property type="entry name" value="Amidohydro_1"/>
    <property type="match status" value="1"/>
</dbReference>
<dbReference type="InterPro" id="IPR011059">
    <property type="entry name" value="Metal-dep_hydrolase_composite"/>
</dbReference>
<keyword evidence="3 7" id="KW-0378">Hydrolase</keyword>
<protein>
    <recommendedName>
        <fullName evidence="1 7">Imidazolonepropionase</fullName>
        <ecNumber evidence="1 7">3.5.2.7</ecNumber>
    </recommendedName>
    <alternativeName>
        <fullName evidence="7">Imidazolone-5-propionate hydrolase</fullName>
    </alternativeName>
</protein>
<sequence length="412" mass="44919">MTTLLINIKELLQIRETAIAKVSGAEMAILPTIKNAFLVISDNLIADFGSMDNLPELHADKIIDATGKIVLPSWCDSHTHIVYAGNREQEFVDRINGLSYEEIANCGGGILNSATKLNETPEDEIYNQSKVRLEEVMQLGTGAVEIKSGYGLTLDGELKMLRVVQRLSKNYPITIKATFLGAHAFPLEYATNHQGYIDLIINDMLPEIAKNKLADFIDVFCEAGYFTVEETRKIMEAGIKFGLKPKIHVNQFNSIGGIQAGIEYNALSVDHLEVMKPEDIKALKNTDTMPVALPSCSYFLSIPYTPARAMIAAGLPIALATDYNPGSTPSGNMNFVVATACIKMKMTPEEAINAATINGAYAMGISETHGSITIGKKANLIITKPITSYYQLPYAFGSTLIETVLIEGEIIS</sequence>
<comment type="subcellular location">
    <subcellularLocation>
        <location evidence="7">Cytoplasm</location>
    </subcellularLocation>
</comment>
<comment type="caution">
    <text evidence="9">The sequence shown here is derived from an EMBL/GenBank/DDBJ whole genome shotgun (WGS) entry which is preliminary data.</text>
</comment>
<dbReference type="CDD" id="cd01296">
    <property type="entry name" value="Imidazolone-5PH"/>
    <property type="match status" value="1"/>
</dbReference>
<feature type="binding site" evidence="7">
    <location>
        <position position="326"/>
    </location>
    <ligand>
        <name>N-formimidoyl-L-glutamate</name>
        <dbReference type="ChEBI" id="CHEBI:58928"/>
    </ligand>
</feature>
<feature type="binding site" evidence="7">
    <location>
        <position position="183"/>
    </location>
    <ligand>
        <name>4-imidazolone-5-propanoate</name>
        <dbReference type="ChEBI" id="CHEBI:77893"/>
    </ligand>
</feature>
<feature type="binding site" evidence="7">
    <location>
        <position position="150"/>
    </location>
    <ligand>
        <name>4-imidazolone-5-propanoate</name>
        <dbReference type="ChEBI" id="CHEBI:77893"/>
    </ligand>
</feature>
<evidence type="ECO:0000259" key="8">
    <source>
        <dbReference type="Pfam" id="PF01979"/>
    </source>
</evidence>
<feature type="binding site" evidence="7">
    <location>
        <position position="327"/>
    </location>
    <ligand>
        <name>4-imidazolone-5-propanoate</name>
        <dbReference type="ChEBI" id="CHEBI:77893"/>
    </ligand>
</feature>
<feature type="binding site" evidence="7">
    <location>
        <position position="150"/>
    </location>
    <ligand>
        <name>N-formimidoyl-L-glutamate</name>
        <dbReference type="ChEBI" id="CHEBI:58928"/>
    </ligand>
</feature>
<evidence type="ECO:0000256" key="3">
    <source>
        <dbReference type="ARBA" id="ARBA00022801"/>
    </source>
</evidence>
<dbReference type="SUPFAM" id="SSF51338">
    <property type="entry name" value="Composite domain of metallo-dependent hydrolases"/>
    <property type="match status" value="1"/>
</dbReference>
<dbReference type="RefSeq" id="WP_126562190.1">
    <property type="nucleotide sequence ID" value="NZ_RYDJ01000010.1"/>
</dbReference>
<comment type="cofactor">
    <cofactor evidence="7">
        <name>Zn(2+)</name>
        <dbReference type="ChEBI" id="CHEBI:29105"/>
    </cofactor>
    <cofactor evidence="7">
        <name>Fe(3+)</name>
        <dbReference type="ChEBI" id="CHEBI:29034"/>
    </cofactor>
    <text evidence="7">Binds 1 zinc or iron ion per subunit.</text>
</comment>
<dbReference type="NCBIfam" id="TIGR01224">
    <property type="entry name" value="hutI"/>
    <property type="match status" value="1"/>
</dbReference>
<evidence type="ECO:0000256" key="6">
    <source>
        <dbReference type="ARBA" id="ARBA00023004"/>
    </source>
</evidence>
<feature type="binding site" evidence="7">
    <location>
        <position position="322"/>
    </location>
    <ligand>
        <name>Zn(2+)</name>
        <dbReference type="ChEBI" id="CHEBI:29105"/>
    </ligand>
</feature>
<feature type="binding site" evidence="7">
    <location>
        <position position="251"/>
    </location>
    <ligand>
        <name>4-imidazolone-5-propanoate</name>
        <dbReference type="ChEBI" id="CHEBI:77893"/>
    </ligand>
</feature>
<reference evidence="9 10" key="1">
    <citation type="submission" date="2018-12" db="EMBL/GenBank/DDBJ databases">
        <title>Flavobacterium sp. nov., isolated from glacier ice.</title>
        <authorList>
            <person name="Liu Q."/>
            <person name="Xin Y.-H."/>
        </authorList>
    </citation>
    <scope>NUCLEOTIDE SEQUENCE [LARGE SCALE GENOMIC DNA]</scope>
    <source>
        <strain evidence="9 10">RB1N8</strain>
    </source>
</reference>
<name>A0A432CLM0_9FLAO</name>
<feature type="binding site" evidence="7">
    <location>
        <position position="324"/>
    </location>
    <ligand>
        <name>N-formimidoyl-L-glutamate</name>
        <dbReference type="ChEBI" id="CHEBI:58928"/>
    </ligand>
</feature>
<dbReference type="InterPro" id="IPR006680">
    <property type="entry name" value="Amidohydro-rel"/>
</dbReference>
<dbReference type="Gene3D" id="2.30.40.10">
    <property type="entry name" value="Urease, subunit C, domain 1"/>
    <property type="match status" value="1"/>
</dbReference>
<accession>A0A432CLM0</accession>
<dbReference type="EMBL" id="RYDJ01000010">
    <property type="protein sequence ID" value="RTZ04143.1"/>
    <property type="molecule type" value="Genomic_DNA"/>
</dbReference>
<evidence type="ECO:0000256" key="2">
    <source>
        <dbReference type="ARBA" id="ARBA00022723"/>
    </source>
</evidence>
<dbReference type="AlphaFoldDB" id="A0A432CLM0"/>
<gene>
    <name evidence="7" type="primary">hutI</name>
    <name evidence="9" type="ORF">EKL98_09920</name>
</gene>
<keyword evidence="6 7" id="KW-0408">Iron</keyword>
<feature type="binding site" evidence="7">
    <location>
        <position position="80"/>
    </location>
    <ligand>
        <name>Fe(3+)</name>
        <dbReference type="ChEBI" id="CHEBI:29034"/>
    </ligand>
</feature>
<feature type="binding site" evidence="7">
    <location>
        <position position="248"/>
    </location>
    <ligand>
        <name>Zn(2+)</name>
        <dbReference type="ChEBI" id="CHEBI:29105"/>
    </ligand>
</feature>
<dbReference type="EC" id="3.5.2.7" evidence="1 7"/>
<proteinExistence type="inferred from homology"/>
<dbReference type="InterPro" id="IPR032466">
    <property type="entry name" value="Metal_Hydrolase"/>
</dbReference>
<feature type="binding site" evidence="7">
    <location>
        <position position="87"/>
    </location>
    <ligand>
        <name>4-imidazolone-5-propanoate</name>
        <dbReference type="ChEBI" id="CHEBI:77893"/>
    </ligand>
</feature>
<dbReference type="UniPathway" id="UPA00379">
    <property type="reaction ID" value="UER00551"/>
</dbReference>
<feature type="binding site" evidence="7">
    <location>
        <position position="78"/>
    </location>
    <ligand>
        <name>Fe(3+)</name>
        <dbReference type="ChEBI" id="CHEBI:29034"/>
    </ligand>
</feature>
<evidence type="ECO:0000256" key="5">
    <source>
        <dbReference type="ARBA" id="ARBA00022833"/>
    </source>
</evidence>
<dbReference type="GO" id="GO:0019557">
    <property type="term" value="P:L-histidine catabolic process to glutamate and formate"/>
    <property type="evidence" value="ECO:0007669"/>
    <property type="project" value="UniProtKB-UniPathway"/>
</dbReference>
<keyword evidence="10" id="KW-1185">Reference proteome</keyword>
<comment type="catalytic activity">
    <reaction evidence="7">
        <text>4-imidazolone-5-propanoate + H2O = N-formimidoyl-L-glutamate</text>
        <dbReference type="Rhea" id="RHEA:23660"/>
        <dbReference type="ChEBI" id="CHEBI:15377"/>
        <dbReference type="ChEBI" id="CHEBI:58928"/>
        <dbReference type="ChEBI" id="CHEBI:77893"/>
        <dbReference type="EC" id="3.5.2.7"/>
    </reaction>
</comment>
<feature type="domain" description="Amidohydrolase-related" evidence="8">
    <location>
        <begin position="69"/>
        <end position="410"/>
    </location>
</feature>
<keyword evidence="4 7" id="KW-0369">Histidine metabolism</keyword>
<organism evidence="9 10">
    <name type="scientific">Flavobacterium bomense</name>
    <dbReference type="NCBI Taxonomy" id="2497483"/>
    <lineage>
        <taxon>Bacteria</taxon>
        <taxon>Pseudomonadati</taxon>
        <taxon>Bacteroidota</taxon>
        <taxon>Flavobacteriia</taxon>
        <taxon>Flavobacteriales</taxon>
        <taxon>Flavobacteriaceae</taxon>
        <taxon>Flavobacterium</taxon>
    </lineage>
</organism>
<feature type="binding site" evidence="7">
    <location>
        <position position="322"/>
    </location>
    <ligand>
        <name>Fe(3+)</name>
        <dbReference type="ChEBI" id="CHEBI:29034"/>
    </ligand>
</feature>